<name>A0A0H3ZT85_9VIBR</name>
<proteinExistence type="predicted"/>
<accession>A0A0H3ZT85</accession>
<evidence type="ECO:0000313" key="1">
    <source>
        <dbReference type="EMBL" id="AKN37084.1"/>
    </source>
</evidence>
<sequence length="162" mass="17897">MYYGLSSKTQLAEIAVLVCDVLGHGASKNAASLLIETCAAETLMGTARDTTLYGAGAGVSQVDKGTFEWLKEKYEGSSKAKRLKEVLNVDLSRVQYNELDFSPMLGLVFCRLRYMAVPDAIPKTMEGRADYWKRWYNSELGKGTPEEYLERCMSCGLRGGAL</sequence>
<reference evidence="1" key="1">
    <citation type="journal article" date="2015" name="MBio">
        <title>Eco-Evolutionary Dynamics of Episomes among Ecologically Cohesive Bacterial Populations.</title>
        <authorList>
            <person name="Xue H."/>
            <person name="Cordero O.X."/>
            <person name="Camas F.M."/>
            <person name="Trimble W."/>
            <person name="Meyer F."/>
            <person name="Guglielmini J."/>
            <person name="Rocha E.P."/>
            <person name="Polz M.F."/>
        </authorList>
    </citation>
    <scope>NUCLEOTIDE SEQUENCE</scope>
    <source>
        <strain evidence="1">FF_61</strain>
    </source>
</reference>
<dbReference type="AlphaFoldDB" id="A0A0H3ZT85"/>
<protein>
    <submittedName>
        <fullName evidence="1">Phage protein</fullName>
    </submittedName>
</protein>
<organism evidence="1">
    <name type="scientific">Vibrio cyclitrophicus</name>
    <dbReference type="NCBI Taxonomy" id="47951"/>
    <lineage>
        <taxon>Bacteria</taxon>
        <taxon>Pseudomonadati</taxon>
        <taxon>Pseudomonadota</taxon>
        <taxon>Gammaproteobacteria</taxon>
        <taxon>Vibrionales</taxon>
        <taxon>Vibrionaceae</taxon>
        <taxon>Vibrio</taxon>
    </lineage>
</organism>
<dbReference type="EMBL" id="KP795522">
    <property type="protein sequence ID" value="AKN37084.1"/>
    <property type="molecule type" value="Genomic_DNA"/>
</dbReference>